<evidence type="ECO:0000256" key="1">
    <source>
        <dbReference type="SAM" id="MobiDB-lite"/>
    </source>
</evidence>
<dbReference type="Proteomes" id="UP000015100">
    <property type="component" value="Unassembled WGS sequence"/>
</dbReference>
<evidence type="ECO:0000313" key="2">
    <source>
        <dbReference type="EMBL" id="EPS42203.1"/>
    </source>
</evidence>
<sequence length="160" mass="17750">MAAMDSTSELQTTGGHPPADYSPILQDESEDLSLAVIIIENRTGCRLQTLTAGPGIRGNVTMSPQNIRDIEPSASVRWVAKRKDANESIGSIIAQMGYLIVDRSVILDCPTVGFEWTCFDDGDQEMIVEVNDEEEVFEGNLEKMEEDGIPKWVFTIRKKN</sequence>
<reference evidence="2 3" key="1">
    <citation type="journal article" date="2013" name="PLoS Genet.">
        <title>Genomic mechanisms accounting for the adaptation to parasitism in nematode-trapping fungi.</title>
        <authorList>
            <person name="Meerupati T."/>
            <person name="Andersson K.M."/>
            <person name="Friman E."/>
            <person name="Kumar D."/>
            <person name="Tunlid A."/>
            <person name="Ahren D."/>
        </authorList>
    </citation>
    <scope>NUCLEOTIDE SEQUENCE [LARGE SCALE GENOMIC DNA]</scope>
    <source>
        <strain evidence="2 3">CBS 200.50</strain>
    </source>
</reference>
<organism evidence="2 3">
    <name type="scientific">Dactylellina haptotyla (strain CBS 200.50)</name>
    <name type="common">Nematode-trapping fungus</name>
    <name type="synonym">Monacrosporium haptotylum</name>
    <dbReference type="NCBI Taxonomy" id="1284197"/>
    <lineage>
        <taxon>Eukaryota</taxon>
        <taxon>Fungi</taxon>
        <taxon>Dikarya</taxon>
        <taxon>Ascomycota</taxon>
        <taxon>Pezizomycotina</taxon>
        <taxon>Orbiliomycetes</taxon>
        <taxon>Orbiliales</taxon>
        <taxon>Orbiliaceae</taxon>
        <taxon>Dactylellina</taxon>
    </lineage>
</organism>
<reference evidence="3" key="2">
    <citation type="submission" date="2013-04" db="EMBL/GenBank/DDBJ databases">
        <title>Genomic mechanisms accounting for the adaptation to parasitism in nematode-trapping fungi.</title>
        <authorList>
            <person name="Ahren D.G."/>
        </authorList>
    </citation>
    <scope>NUCLEOTIDE SEQUENCE [LARGE SCALE GENOMIC DNA]</scope>
    <source>
        <strain evidence="3">CBS 200.50</strain>
    </source>
</reference>
<proteinExistence type="predicted"/>
<protein>
    <submittedName>
        <fullName evidence="2">Uncharacterized protein</fullName>
    </submittedName>
</protein>
<feature type="compositionally biased region" description="Polar residues" evidence="1">
    <location>
        <begin position="1"/>
        <end position="14"/>
    </location>
</feature>
<comment type="caution">
    <text evidence="2">The sequence shown here is derived from an EMBL/GenBank/DDBJ whole genome shotgun (WGS) entry which is preliminary data.</text>
</comment>
<dbReference type="OMA" id="MIVEVND"/>
<gene>
    <name evidence="2" type="ORF">H072_3975</name>
</gene>
<dbReference type="AlphaFoldDB" id="S8BRT8"/>
<dbReference type="EMBL" id="AQGS01000129">
    <property type="protein sequence ID" value="EPS42203.1"/>
    <property type="molecule type" value="Genomic_DNA"/>
</dbReference>
<keyword evidence="3" id="KW-1185">Reference proteome</keyword>
<dbReference type="HOGENOM" id="CLU_1668953_0_0_1"/>
<accession>S8BRT8</accession>
<dbReference type="OrthoDB" id="5272465at2759"/>
<name>S8BRT8_DACHA</name>
<feature type="region of interest" description="Disordered" evidence="1">
    <location>
        <begin position="1"/>
        <end position="24"/>
    </location>
</feature>
<evidence type="ECO:0000313" key="3">
    <source>
        <dbReference type="Proteomes" id="UP000015100"/>
    </source>
</evidence>